<dbReference type="Gene3D" id="1.20.58.890">
    <property type="match status" value="1"/>
</dbReference>
<reference evidence="2 3" key="1">
    <citation type="submission" date="2025-04" db="UniProtKB">
        <authorList>
            <consortium name="RefSeq"/>
        </authorList>
    </citation>
    <scope>IDENTIFICATION</scope>
    <source>
        <tissue evidence="2 3">Total insect</tissue>
    </source>
</reference>
<dbReference type="Proteomes" id="UP000515158">
    <property type="component" value="Unplaced"/>
</dbReference>
<dbReference type="AlphaFoldDB" id="A0A6P8YM51"/>
<evidence type="ECO:0000313" key="1">
    <source>
        <dbReference type="Proteomes" id="UP000515158"/>
    </source>
</evidence>
<proteinExistence type="predicted"/>
<dbReference type="PANTHER" id="PTHR12334">
    <property type="entry name" value="BAG FAMILY MOLECULAR CHAPERONE REGULATOR 2"/>
    <property type="match status" value="1"/>
</dbReference>
<name>A0A6P8YM51_THRPL</name>
<dbReference type="GO" id="GO:0051087">
    <property type="term" value="F:protein-folding chaperone binding"/>
    <property type="evidence" value="ECO:0007669"/>
    <property type="project" value="InterPro"/>
</dbReference>
<dbReference type="GO" id="GO:0000774">
    <property type="term" value="F:adenyl-nucleotide exchange factor activity"/>
    <property type="evidence" value="ECO:0007669"/>
    <property type="project" value="InterPro"/>
</dbReference>
<keyword evidence="1" id="KW-1185">Reference proteome</keyword>
<dbReference type="KEGG" id="tpal:117645147"/>
<dbReference type="InterPro" id="IPR037689">
    <property type="entry name" value="BAG2"/>
</dbReference>
<sequence>MEIAVDLVSELADKLRSDAKRLAEDKEKILRSIESLVELLKSDSSNALSAAQRDDALCHLHKAYKLSETVQVSINLMARDAAQLSASRQVNSLLSDLEKDVKKNPINSRQRVMSYMNACCSNQTVGVPPDEHFGATIVGCTLDDQKEAKKRIEIMLEYVDQRS</sequence>
<dbReference type="PANTHER" id="PTHR12334:SF6">
    <property type="entry name" value="BAG FAMILY MOLECULAR CHAPERONE REGULATOR 2"/>
    <property type="match status" value="1"/>
</dbReference>
<evidence type="ECO:0000313" key="3">
    <source>
        <dbReference type="RefSeq" id="XP_034241014.1"/>
    </source>
</evidence>
<dbReference type="RefSeq" id="XP_034241014.1">
    <property type="nucleotide sequence ID" value="XM_034385123.1"/>
</dbReference>
<protein>
    <submittedName>
        <fullName evidence="2 3">BAG family molecular chaperone regulator 2-like</fullName>
    </submittedName>
</protein>
<gene>
    <name evidence="2 3" type="primary">LOC117645147</name>
</gene>
<dbReference type="GO" id="GO:0050821">
    <property type="term" value="P:protein stabilization"/>
    <property type="evidence" value="ECO:0007669"/>
    <property type="project" value="TreeGrafter"/>
</dbReference>
<dbReference type="GeneID" id="117645147"/>
<dbReference type="RefSeq" id="XP_034241013.1">
    <property type="nucleotide sequence ID" value="XM_034385122.1"/>
</dbReference>
<evidence type="ECO:0000313" key="2">
    <source>
        <dbReference type="RefSeq" id="XP_034241013.1"/>
    </source>
</evidence>
<accession>A0A6P8YM51</accession>
<dbReference type="OrthoDB" id="6284251at2759"/>
<organism evidence="2">
    <name type="scientific">Thrips palmi</name>
    <name type="common">Melon thrips</name>
    <dbReference type="NCBI Taxonomy" id="161013"/>
    <lineage>
        <taxon>Eukaryota</taxon>
        <taxon>Metazoa</taxon>
        <taxon>Ecdysozoa</taxon>
        <taxon>Arthropoda</taxon>
        <taxon>Hexapoda</taxon>
        <taxon>Insecta</taxon>
        <taxon>Pterygota</taxon>
        <taxon>Neoptera</taxon>
        <taxon>Paraneoptera</taxon>
        <taxon>Thysanoptera</taxon>
        <taxon>Terebrantia</taxon>
        <taxon>Thripoidea</taxon>
        <taxon>Thripidae</taxon>
        <taxon>Thrips</taxon>
    </lineage>
</organism>